<evidence type="ECO:0000256" key="9">
    <source>
        <dbReference type="ARBA" id="ARBA00023679"/>
    </source>
</evidence>
<evidence type="ECO:0000256" key="8">
    <source>
        <dbReference type="ARBA" id="ARBA00023027"/>
    </source>
</evidence>
<feature type="domain" description="Nudix hydrolase" evidence="11">
    <location>
        <begin position="26"/>
        <end position="159"/>
    </location>
</feature>
<dbReference type="InterPro" id="IPR000086">
    <property type="entry name" value="NUDIX_hydrolase_dom"/>
</dbReference>
<comment type="catalytic activity">
    <reaction evidence="9">
        <text>a 5'-end NAD(+)-phospho-ribonucleoside in mRNA + H2O = a 5'-end phospho-adenosine-phospho-ribonucleoside in mRNA + beta-nicotinamide D-ribonucleotide + 2 H(+)</text>
        <dbReference type="Rhea" id="RHEA:60876"/>
        <dbReference type="Rhea" id="RHEA-COMP:15698"/>
        <dbReference type="Rhea" id="RHEA-COMP:15719"/>
        <dbReference type="ChEBI" id="CHEBI:14649"/>
        <dbReference type="ChEBI" id="CHEBI:15377"/>
        <dbReference type="ChEBI" id="CHEBI:15378"/>
        <dbReference type="ChEBI" id="CHEBI:144029"/>
        <dbReference type="ChEBI" id="CHEBI:144051"/>
    </reaction>
    <physiologicalReaction direction="left-to-right" evidence="9">
        <dbReference type="Rhea" id="RHEA:60877"/>
    </physiologicalReaction>
</comment>
<comment type="similarity">
    <text evidence="3">Belongs to the Nudix hydrolase family. NudC subfamily.</text>
</comment>
<dbReference type="AlphaFoldDB" id="A0A5Q2FCB8"/>
<dbReference type="EMBL" id="CP045725">
    <property type="protein sequence ID" value="QGF24418.1"/>
    <property type="molecule type" value="Genomic_DNA"/>
</dbReference>
<comment type="cofactor">
    <cofactor evidence="2">
        <name>Zn(2+)</name>
        <dbReference type="ChEBI" id="CHEBI:29105"/>
    </cofactor>
</comment>
<dbReference type="CDD" id="cd03429">
    <property type="entry name" value="NUDIX_NADH_pyrophosphatase_Nudt13"/>
    <property type="match status" value="1"/>
</dbReference>
<evidence type="ECO:0000256" key="5">
    <source>
        <dbReference type="ARBA" id="ARBA00022723"/>
    </source>
</evidence>
<dbReference type="Gene3D" id="3.90.79.10">
    <property type="entry name" value="Nucleoside Triphosphate Pyrophosphohydrolase"/>
    <property type="match status" value="1"/>
</dbReference>
<keyword evidence="7" id="KW-0460">Magnesium</keyword>
<evidence type="ECO:0000256" key="7">
    <source>
        <dbReference type="ARBA" id="ARBA00022842"/>
    </source>
</evidence>
<name>A0A5Q2FCB8_9ACTN</name>
<keyword evidence="6" id="KW-0378">Hydrolase</keyword>
<feature type="compositionally biased region" description="Basic residues" evidence="10">
    <location>
        <begin position="42"/>
        <end position="52"/>
    </location>
</feature>
<evidence type="ECO:0000256" key="3">
    <source>
        <dbReference type="ARBA" id="ARBA00009595"/>
    </source>
</evidence>
<evidence type="ECO:0000313" key="13">
    <source>
        <dbReference type="Proteomes" id="UP000386847"/>
    </source>
</evidence>
<dbReference type="PROSITE" id="PS51462">
    <property type="entry name" value="NUDIX"/>
    <property type="match status" value="1"/>
</dbReference>
<sequence length="187" mass="20568">MAPDRTALQRLRSPDRAPACRPDAALSRVRAGQLAADGPRGDRRRHQRRRRDPARPPDRLAPGRVSVLAGFVETGESLEQAIHREILEESGVRLGELRYIGSQPWPYPRSLMLGFRARATSREIIVDADELAWGRWYSRAAVRAGQADGTLVLPPQSSIGRRLIEDWLGEDGGGPLGPVPGSEWGGL</sequence>
<accession>A0A5Q2FCB8</accession>
<dbReference type="SUPFAM" id="SSF55811">
    <property type="entry name" value="Nudix"/>
    <property type="match status" value="1"/>
</dbReference>
<gene>
    <name evidence="12" type="ORF">Rai3103_13000</name>
</gene>
<evidence type="ECO:0000313" key="12">
    <source>
        <dbReference type="EMBL" id="QGF24418.1"/>
    </source>
</evidence>
<reference evidence="12 13" key="1">
    <citation type="submission" date="2019-10" db="EMBL/GenBank/DDBJ databases">
        <title>Genomic analysis of Raineyella sp. CBA3103.</title>
        <authorList>
            <person name="Roh S.W."/>
        </authorList>
    </citation>
    <scope>NUCLEOTIDE SEQUENCE [LARGE SCALE GENOMIC DNA]</scope>
    <source>
        <strain evidence="12 13">CBA3103</strain>
    </source>
</reference>
<dbReference type="InterPro" id="IPR020084">
    <property type="entry name" value="NUDIX_hydrolase_CS"/>
</dbReference>
<dbReference type="Pfam" id="PF00293">
    <property type="entry name" value="NUDIX"/>
    <property type="match status" value="1"/>
</dbReference>
<dbReference type="Proteomes" id="UP000386847">
    <property type="component" value="Chromosome"/>
</dbReference>
<dbReference type="InterPro" id="IPR049734">
    <property type="entry name" value="NudC-like_C"/>
</dbReference>
<keyword evidence="13" id="KW-1185">Reference proteome</keyword>
<keyword evidence="5" id="KW-0479">Metal-binding</keyword>
<organism evidence="12 13">
    <name type="scientific">Raineyella fluvialis</name>
    <dbReference type="NCBI Taxonomy" id="2662261"/>
    <lineage>
        <taxon>Bacteria</taxon>
        <taxon>Bacillati</taxon>
        <taxon>Actinomycetota</taxon>
        <taxon>Actinomycetes</taxon>
        <taxon>Propionibacteriales</taxon>
        <taxon>Propionibacteriaceae</taxon>
        <taxon>Raineyella</taxon>
    </lineage>
</organism>
<feature type="region of interest" description="Disordered" evidence="10">
    <location>
        <begin position="1"/>
        <end position="60"/>
    </location>
</feature>
<dbReference type="GO" id="GO:0035529">
    <property type="term" value="F:NADH pyrophosphatase activity"/>
    <property type="evidence" value="ECO:0007669"/>
    <property type="project" value="TreeGrafter"/>
</dbReference>
<protein>
    <recommendedName>
        <fullName evidence="4">NAD(+) diphosphatase</fullName>
        <ecNumber evidence="4">3.6.1.22</ecNumber>
    </recommendedName>
</protein>
<proteinExistence type="inferred from homology"/>
<dbReference type="GO" id="GO:0046872">
    <property type="term" value="F:metal ion binding"/>
    <property type="evidence" value="ECO:0007669"/>
    <property type="project" value="UniProtKB-KW"/>
</dbReference>
<dbReference type="KEGG" id="rain:Rai3103_13000"/>
<evidence type="ECO:0000256" key="2">
    <source>
        <dbReference type="ARBA" id="ARBA00001947"/>
    </source>
</evidence>
<dbReference type="InterPro" id="IPR015797">
    <property type="entry name" value="NUDIX_hydrolase-like_dom_sf"/>
</dbReference>
<dbReference type="GO" id="GO:0006742">
    <property type="term" value="P:NADP+ catabolic process"/>
    <property type="evidence" value="ECO:0007669"/>
    <property type="project" value="TreeGrafter"/>
</dbReference>
<comment type="cofactor">
    <cofactor evidence="1">
        <name>Mg(2+)</name>
        <dbReference type="ChEBI" id="CHEBI:18420"/>
    </cofactor>
</comment>
<dbReference type="PROSITE" id="PS00893">
    <property type="entry name" value="NUDIX_BOX"/>
    <property type="match status" value="1"/>
</dbReference>
<evidence type="ECO:0000256" key="6">
    <source>
        <dbReference type="ARBA" id="ARBA00022801"/>
    </source>
</evidence>
<dbReference type="InterPro" id="IPR050241">
    <property type="entry name" value="NAD-cap_RNA_hydrolase_NudC"/>
</dbReference>
<evidence type="ECO:0000256" key="4">
    <source>
        <dbReference type="ARBA" id="ARBA00012381"/>
    </source>
</evidence>
<feature type="compositionally biased region" description="Low complexity" evidence="10">
    <location>
        <begin position="16"/>
        <end position="25"/>
    </location>
</feature>
<evidence type="ECO:0000259" key="11">
    <source>
        <dbReference type="PROSITE" id="PS51462"/>
    </source>
</evidence>
<keyword evidence="8" id="KW-0520">NAD</keyword>
<dbReference type="PANTHER" id="PTHR42904">
    <property type="entry name" value="NUDIX HYDROLASE, NUDC SUBFAMILY"/>
    <property type="match status" value="1"/>
</dbReference>
<evidence type="ECO:0000256" key="10">
    <source>
        <dbReference type="SAM" id="MobiDB-lite"/>
    </source>
</evidence>
<evidence type="ECO:0000256" key="1">
    <source>
        <dbReference type="ARBA" id="ARBA00001946"/>
    </source>
</evidence>
<dbReference type="PANTHER" id="PTHR42904:SF6">
    <property type="entry name" value="NAD-CAPPED RNA HYDROLASE NUDT12"/>
    <property type="match status" value="1"/>
</dbReference>
<dbReference type="EC" id="3.6.1.22" evidence="4"/>
<dbReference type="GO" id="GO:0005829">
    <property type="term" value="C:cytosol"/>
    <property type="evidence" value="ECO:0007669"/>
    <property type="project" value="TreeGrafter"/>
</dbReference>
<dbReference type="GO" id="GO:0019677">
    <property type="term" value="P:NAD+ catabolic process"/>
    <property type="evidence" value="ECO:0007669"/>
    <property type="project" value="TreeGrafter"/>
</dbReference>